<name>A0A382FC66_9ZZZZ</name>
<sequence length="36" mass="4136">TGIQIYSELYREDLCLLAAELIEQERDCPTPIDPVK</sequence>
<proteinExistence type="predicted"/>
<reference evidence="1" key="1">
    <citation type="submission" date="2018-05" db="EMBL/GenBank/DDBJ databases">
        <authorList>
            <person name="Lanie J.A."/>
            <person name="Ng W.-L."/>
            <person name="Kazmierczak K.M."/>
            <person name="Andrzejewski T.M."/>
            <person name="Davidsen T.M."/>
            <person name="Wayne K.J."/>
            <person name="Tettelin H."/>
            <person name="Glass J.I."/>
            <person name="Rusch D."/>
            <person name="Podicherti R."/>
            <person name="Tsui H.-C.T."/>
            <person name="Winkler M.E."/>
        </authorList>
    </citation>
    <scope>NUCLEOTIDE SEQUENCE</scope>
</reference>
<organism evidence="1">
    <name type="scientific">marine metagenome</name>
    <dbReference type="NCBI Taxonomy" id="408172"/>
    <lineage>
        <taxon>unclassified sequences</taxon>
        <taxon>metagenomes</taxon>
        <taxon>ecological metagenomes</taxon>
    </lineage>
</organism>
<gene>
    <name evidence="1" type="ORF">METZ01_LOCUS212758</name>
</gene>
<dbReference type="AlphaFoldDB" id="A0A382FC66"/>
<feature type="non-terminal residue" evidence="1">
    <location>
        <position position="1"/>
    </location>
</feature>
<accession>A0A382FC66</accession>
<protein>
    <submittedName>
        <fullName evidence="1">Uncharacterized protein</fullName>
    </submittedName>
</protein>
<evidence type="ECO:0000313" key="1">
    <source>
        <dbReference type="EMBL" id="SVB59904.1"/>
    </source>
</evidence>
<dbReference type="EMBL" id="UINC01048852">
    <property type="protein sequence ID" value="SVB59904.1"/>
    <property type="molecule type" value="Genomic_DNA"/>
</dbReference>